<sequence>LIKRIRALTFKLLPVQVEIDTLSDPTSRVITPKVISAYAKAAGDFGEADANHNAADYDEHMGRAIACEVLARRIVHNAPPERLNSIMSTRFRHEEWDGDESNLSSALELAIDSHCTIFLSSNEAQFGKSILNTRTDRLPGDWVQKNNPDHDIDYVSYKEVEDKTWWRHIDPSRLSVPRYQNTFRILIWVFFLFIYSQA</sequence>
<reference evidence="1" key="1">
    <citation type="submission" date="2021-06" db="EMBL/GenBank/DDBJ databases">
        <authorList>
            <person name="Kallberg Y."/>
            <person name="Tangrot J."/>
            <person name="Rosling A."/>
        </authorList>
    </citation>
    <scope>NUCLEOTIDE SEQUENCE</scope>
    <source>
        <strain evidence="1">CL356</strain>
    </source>
</reference>
<feature type="non-terminal residue" evidence="1">
    <location>
        <position position="1"/>
    </location>
</feature>
<accession>A0ACA9QID8</accession>
<keyword evidence="2" id="KW-1185">Reference proteome</keyword>
<organism evidence="1 2">
    <name type="scientific">Acaulospora colombiana</name>
    <dbReference type="NCBI Taxonomy" id="27376"/>
    <lineage>
        <taxon>Eukaryota</taxon>
        <taxon>Fungi</taxon>
        <taxon>Fungi incertae sedis</taxon>
        <taxon>Mucoromycota</taxon>
        <taxon>Glomeromycotina</taxon>
        <taxon>Glomeromycetes</taxon>
        <taxon>Diversisporales</taxon>
        <taxon>Acaulosporaceae</taxon>
        <taxon>Acaulospora</taxon>
    </lineage>
</organism>
<dbReference type="EMBL" id="CAJVPT010054893">
    <property type="protein sequence ID" value="CAG8754189.1"/>
    <property type="molecule type" value="Genomic_DNA"/>
</dbReference>
<evidence type="ECO:0000313" key="1">
    <source>
        <dbReference type="EMBL" id="CAG8754189.1"/>
    </source>
</evidence>
<comment type="caution">
    <text evidence="1">The sequence shown here is derived from an EMBL/GenBank/DDBJ whole genome shotgun (WGS) entry which is preliminary data.</text>
</comment>
<feature type="non-terminal residue" evidence="1">
    <location>
        <position position="198"/>
    </location>
</feature>
<protein>
    <submittedName>
        <fullName evidence="1">3810_t:CDS:1</fullName>
    </submittedName>
</protein>
<evidence type="ECO:0000313" key="2">
    <source>
        <dbReference type="Proteomes" id="UP000789525"/>
    </source>
</evidence>
<proteinExistence type="predicted"/>
<name>A0ACA9QID8_9GLOM</name>
<gene>
    <name evidence="1" type="ORF">ACOLOM_LOCUS12861</name>
</gene>
<dbReference type="Proteomes" id="UP000789525">
    <property type="component" value="Unassembled WGS sequence"/>
</dbReference>